<evidence type="ECO:0000256" key="1">
    <source>
        <dbReference type="ARBA" id="ARBA00004141"/>
    </source>
</evidence>
<dbReference type="Gene3D" id="1.20.1250.20">
    <property type="entry name" value="MFS general substrate transporter like domains"/>
    <property type="match status" value="2"/>
</dbReference>
<dbReference type="Proteomes" id="UP001321749">
    <property type="component" value="Unassembled WGS sequence"/>
</dbReference>
<dbReference type="PANTHER" id="PTHR23501">
    <property type="entry name" value="MAJOR FACILITATOR SUPERFAMILY"/>
    <property type="match status" value="1"/>
</dbReference>
<evidence type="ECO:0000256" key="5">
    <source>
        <dbReference type="SAM" id="MobiDB-lite"/>
    </source>
</evidence>
<evidence type="ECO:0000313" key="9">
    <source>
        <dbReference type="Proteomes" id="UP001321749"/>
    </source>
</evidence>
<evidence type="ECO:0000256" key="3">
    <source>
        <dbReference type="ARBA" id="ARBA00022989"/>
    </source>
</evidence>
<evidence type="ECO:0000313" key="8">
    <source>
        <dbReference type="EMBL" id="KAK4456344.1"/>
    </source>
</evidence>
<dbReference type="GO" id="GO:0015174">
    <property type="term" value="F:basic amino acid transmembrane transporter activity"/>
    <property type="evidence" value="ECO:0007669"/>
    <property type="project" value="TreeGrafter"/>
</dbReference>
<feature type="transmembrane region" description="Helical" evidence="6">
    <location>
        <begin position="553"/>
        <end position="575"/>
    </location>
</feature>
<comment type="caution">
    <text evidence="8">The sequence shown here is derived from an EMBL/GenBank/DDBJ whole genome shotgun (WGS) entry which is preliminary data.</text>
</comment>
<organism evidence="8 9">
    <name type="scientific">Cladorrhinum samala</name>
    <dbReference type="NCBI Taxonomy" id="585594"/>
    <lineage>
        <taxon>Eukaryota</taxon>
        <taxon>Fungi</taxon>
        <taxon>Dikarya</taxon>
        <taxon>Ascomycota</taxon>
        <taxon>Pezizomycotina</taxon>
        <taxon>Sordariomycetes</taxon>
        <taxon>Sordariomycetidae</taxon>
        <taxon>Sordariales</taxon>
        <taxon>Podosporaceae</taxon>
        <taxon>Cladorrhinum</taxon>
    </lineage>
</organism>
<dbReference type="InterPro" id="IPR011701">
    <property type="entry name" value="MFS"/>
</dbReference>
<feature type="transmembrane region" description="Helical" evidence="6">
    <location>
        <begin position="77"/>
        <end position="100"/>
    </location>
</feature>
<protein>
    <submittedName>
        <fullName evidence="8">Major facilitator superfamily domain-containing protein</fullName>
    </submittedName>
</protein>
<dbReference type="Pfam" id="PF07690">
    <property type="entry name" value="MFS_1"/>
    <property type="match status" value="1"/>
</dbReference>
<feature type="transmembrane region" description="Helical" evidence="6">
    <location>
        <begin position="112"/>
        <end position="130"/>
    </location>
</feature>
<gene>
    <name evidence="8" type="ORF">QBC42DRAFT_324669</name>
</gene>
<reference evidence="8" key="1">
    <citation type="journal article" date="2023" name="Mol. Phylogenet. Evol.">
        <title>Genome-scale phylogeny and comparative genomics of the fungal order Sordariales.</title>
        <authorList>
            <person name="Hensen N."/>
            <person name="Bonometti L."/>
            <person name="Westerberg I."/>
            <person name="Brannstrom I.O."/>
            <person name="Guillou S."/>
            <person name="Cros-Aarteil S."/>
            <person name="Calhoun S."/>
            <person name="Haridas S."/>
            <person name="Kuo A."/>
            <person name="Mondo S."/>
            <person name="Pangilinan J."/>
            <person name="Riley R."/>
            <person name="LaButti K."/>
            <person name="Andreopoulos B."/>
            <person name="Lipzen A."/>
            <person name="Chen C."/>
            <person name="Yan M."/>
            <person name="Daum C."/>
            <person name="Ng V."/>
            <person name="Clum A."/>
            <person name="Steindorff A."/>
            <person name="Ohm R.A."/>
            <person name="Martin F."/>
            <person name="Silar P."/>
            <person name="Natvig D.O."/>
            <person name="Lalanne C."/>
            <person name="Gautier V."/>
            <person name="Ament-Velasquez S.L."/>
            <person name="Kruys A."/>
            <person name="Hutchinson M.I."/>
            <person name="Powell A.J."/>
            <person name="Barry K."/>
            <person name="Miller A.N."/>
            <person name="Grigoriev I.V."/>
            <person name="Debuchy R."/>
            <person name="Gladieux P."/>
            <person name="Hiltunen Thoren M."/>
            <person name="Johannesson H."/>
        </authorList>
    </citation>
    <scope>NUCLEOTIDE SEQUENCE</scope>
    <source>
        <strain evidence="8">PSN324</strain>
    </source>
</reference>
<comment type="subcellular location">
    <subcellularLocation>
        <location evidence="1">Membrane</location>
        <topology evidence="1">Multi-pass membrane protein</topology>
    </subcellularLocation>
</comment>
<feature type="transmembrane region" description="Helical" evidence="6">
    <location>
        <begin position="412"/>
        <end position="432"/>
    </location>
</feature>
<feature type="transmembrane region" description="Helical" evidence="6">
    <location>
        <begin position="348"/>
        <end position="373"/>
    </location>
</feature>
<feature type="transmembrane region" description="Helical" evidence="6">
    <location>
        <begin position="203"/>
        <end position="222"/>
    </location>
</feature>
<dbReference type="GO" id="GO:0000329">
    <property type="term" value="C:fungal-type vacuole membrane"/>
    <property type="evidence" value="ECO:0007669"/>
    <property type="project" value="TreeGrafter"/>
</dbReference>
<dbReference type="PANTHER" id="PTHR23501:SF33">
    <property type="entry name" value="MAJOR FACILITATOR SUPERFAMILY (MFS) PROFILE DOMAIN-CONTAINING PROTEIN"/>
    <property type="match status" value="1"/>
</dbReference>
<feature type="transmembrane region" description="Helical" evidence="6">
    <location>
        <begin position="479"/>
        <end position="507"/>
    </location>
</feature>
<keyword evidence="9" id="KW-1185">Reference proteome</keyword>
<feature type="transmembrane region" description="Helical" evidence="6">
    <location>
        <begin position="385"/>
        <end position="405"/>
    </location>
</feature>
<evidence type="ECO:0000256" key="4">
    <source>
        <dbReference type="ARBA" id="ARBA00023136"/>
    </source>
</evidence>
<keyword evidence="2 6" id="KW-0812">Transmembrane</keyword>
<feature type="domain" description="Major facilitator superfamily (MFS) profile" evidence="7">
    <location>
        <begin position="77"/>
        <end position="580"/>
    </location>
</feature>
<feature type="transmembrane region" description="Helical" evidence="6">
    <location>
        <begin position="228"/>
        <end position="250"/>
    </location>
</feature>
<reference evidence="8" key="2">
    <citation type="submission" date="2023-06" db="EMBL/GenBank/DDBJ databases">
        <authorList>
            <consortium name="Lawrence Berkeley National Laboratory"/>
            <person name="Mondo S.J."/>
            <person name="Hensen N."/>
            <person name="Bonometti L."/>
            <person name="Westerberg I."/>
            <person name="Brannstrom I.O."/>
            <person name="Guillou S."/>
            <person name="Cros-Aarteil S."/>
            <person name="Calhoun S."/>
            <person name="Haridas S."/>
            <person name="Kuo A."/>
            <person name="Pangilinan J."/>
            <person name="Riley R."/>
            <person name="Labutti K."/>
            <person name="Andreopoulos B."/>
            <person name="Lipzen A."/>
            <person name="Chen C."/>
            <person name="Yanf M."/>
            <person name="Daum C."/>
            <person name="Ng V."/>
            <person name="Clum A."/>
            <person name="Steindorff A."/>
            <person name="Ohm R."/>
            <person name="Martin F."/>
            <person name="Silar P."/>
            <person name="Natvig D."/>
            <person name="Lalanne C."/>
            <person name="Gautier V."/>
            <person name="Ament-Velasquez S.L."/>
            <person name="Kruys A."/>
            <person name="Hutchinson M.I."/>
            <person name="Powell A.J."/>
            <person name="Barry K."/>
            <person name="Miller A.N."/>
            <person name="Grigoriev I.V."/>
            <person name="Debuchy R."/>
            <person name="Gladieux P."/>
            <person name="Thoren M.H."/>
            <person name="Johannesson H."/>
        </authorList>
    </citation>
    <scope>NUCLEOTIDE SEQUENCE</scope>
    <source>
        <strain evidence="8">PSN324</strain>
    </source>
</reference>
<evidence type="ECO:0000256" key="2">
    <source>
        <dbReference type="ARBA" id="ARBA00022692"/>
    </source>
</evidence>
<feature type="transmembrane region" description="Helical" evidence="6">
    <location>
        <begin position="167"/>
        <end position="191"/>
    </location>
</feature>
<dbReference type="SUPFAM" id="SSF103473">
    <property type="entry name" value="MFS general substrate transporter"/>
    <property type="match status" value="1"/>
</dbReference>
<proteinExistence type="predicted"/>
<keyword evidence="4 6" id="KW-0472">Membrane</keyword>
<sequence>MVQRLQPAGTLPTEHSPLINETGRPNLGPLASSEPNINGNGKSITNVAVKRVDESDEESVASGEVETQIERGQVVRIISVLLIGIFVAHTDGSILLATHSNIASEFNALSDSTWLITSFALAGAATQTIYGKLSDIYGRRTLVLVAYSIFVIGCAMVGLGQTYWQVILGRVISGAGASGMAGLVSILIADLLPIREVAQWRAYVNLVATFGRSIGGPLGGWLVDVIGWRWSFFGQVPIILVAILLVTAYLPNITSKGSNSATSAETDSSGLKKSKLSRIDFKGSFLFALMILSLMTATELGGEKYPWSHPLIISMFALGIILIFVFVKVEQEQEEPILPLEIFHQRDAVFSYIIISLQTAAQLGLMFSVPLYFRITQGASNTVSGAHLVPAVVGNAIGGVLSGVIIKRSGRYKALTVFAVTASSFSYLLLLLRWHGSTNFWESLYIFPGGFGTGVAQSAVFISLQAVVDVAHMAPAVSFMYLSTTIASTAGLCISGAVEGAAVRYILHNRLVDLGFGAEKIRQIILDAISDVDFVDHISEPIKEAVVSSYVYALWWTHIVSFLFSFSAFVLALFIRQRRLAGLVSS</sequence>
<name>A0AAV9H7T0_9PEZI</name>
<dbReference type="PROSITE" id="PS50850">
    <property type="entry name" value="MFS"/>
    <property type="match status" value="1"/>
</dbReference>
<feature type="transmembrane region" description="Helical" evidence="6">
    <location>
        <begin position="307"/>
        <end position="327"/>
    </location>
</feature>
<dbReference type="AlphaFoldDB" id="A0AAV9H7T0"/>
<feature type="transmembrane region" description="Helical" evidence="6">
    <location>
        <begin position="444"/>
        <end position="467"/>
    </location>
</feature>
<dbReference type="InterPro" id="IPR020846">
    <property type="entry name" value="MFS_dom"/>
</dbReference>
<feature type="transmembrane region" description="Helical" evidence="6">
    <location>
        <begin position="281"/>
        <end position="301"/>
    </location>
</feature>
<dbReference type="EMBL" id="MU865264">
    <property type="protein sequence ID" value="KAK4456344.1"/>
    <property type="molecule type" value="Genomic_DNA"/>
</dbReference>
<accession>A0AAV9H7T0</accession>
<feature type="region of interest" description="Disordered" evidence="5">
    <location>
        <begin position="1"/>
        <end position="41"/>
    </location>
</feature>
<feature type="transmembrane region" description="Helical" evidence="6">
    <location>
        <begin position="142"/>
        <end position="161"/>
    </location>
</feature>
<dbReference type="InterPro" id="IPR036259">
    <property type="entry name" value="MFS_trans_sf"/>
</dbReference>
<keyword evidence="3 6" id="KW-1133">Transmembrane helix</keyword>
<evidence type="ECO:0000256" key="6">
    <source>
        <dbReference type="SAM" id="Phobius"/>
    </source>
</evidence>
<evidence type="ECO:0000259" key="7">
    <source>
        <dbReference type="PROSITE" id="PS50850"/>
    </source>
</evidence>